<feature type="coiled-coil region" evidence="1">
    <location>
        <begin position="194"/>
        <end position="356"/>
    </location>
</feature>
<protein>
    <submittedName>
        <fullName evidence="2">Uncharacterized protein</fullName>
    </submittedName>
</protein>
<reference evidence="2" key="1">
    <citation type="submission" date="2023-07" db="EMBL/GenBank/DDBJ databases">
        <authorList>
            <consortium name="AG Swart"/>
            <person name="Singh M."/>
            <person name="Singh A."/>
            <person name="Seah K."/>
            <person name="Emmerich C."/>
        </authorList>
    </citation>
    <scope>NUCLEOTIDE SEQUENCE</scope>
    <source>
        <strain evidence="2">DP1</strain>
    </source>
</reference>
<gene>
    <name evidence="2" type="ORF">ECRASSUSDP1_LOCUS3217</name>
</gene>
<dbReference type="AlphaFoldDB" id="A0AAD1U423"/>
<evidence type="ECO:0000313" key="2">
    <source>
        <dbReference type="EMBL" id="CAI2361902.1"/>
    </source>
</evidence>
<organism evidence="2 3">
    <name type="scientific">Euplotes crassus</name>
    <dbReference type="NCBI Taxonomy" id="5936"/>
    <lineage>
        <taxon>Eukaryota</taxon>
        <taxon>Sar</taxon>
        <taxon>Alveolata</taxon>
        <taxon>Ciliophora</taxon>
        <taxon>Intramacronucleata</taxon>
        <taxon>Spirotrichea</taxon>
        <taxon>Hypotrichia</taxon>
        <taxon>Euplotida</taxon>
        <taxon>Euplotidae</taxon>
        <taxon>Moneuplotes</taxon>
    </lineage>
</organism>
<keyword evidence="3" id="KW-1185">Reference proteome</keyword>
<dbReference type="Proteomes" id="UP001295684">
    <property type="component" value="Unassembled WGS sequence"/>
</dbReference>
<keyword evidence="1" id="KW-0175">Coiled coil</keyword>
<evidence type="ECO:0000256" key="1">
    <source>
        <dbReference type="SAM" id="Coils"/>
    </source>
</evidence>
<sequence>MKFPKCQHKGCREAAACYLSEKKLYLCQQHRFAQYPEDNSVLLVDDSTVETNLKAIQICSKDFLAFTQMLNNGSISADEDDLSKTIKGELNYISDELKEAQKTCKYYEFCELLGKTLDIKDVLEQHHLYVKYLVTRAWNKSLSIAKGKSLKSSEVVEMELKREYEATFGTISEKFIQMRRKIERRHQEEMFNSKITLERSMTNLRKNYEEELNEKKRQYRNKRIQLKQKVKTLEENLASLKEENKRKDTVLHVLQEENAQACQELRRTKDELEESKQSAEDLADKLDEEIALSKDHQELLEAQKDLHDQSIAKLREAKDAELQALQDTLSAKEEELKKSELEKENLQTDKNNITKELISNLNLSKSSDLSNLYRIITGQEKQIGPETELALKLDNLKDMEFLTSLNKRMPEVARLDLYKIPLNCQEVKTFLATYFPNKVRELYFNSGSPLSNSLPFYLEELVEVIKRVTGHLYIYEFEVSQDQLVTLFSANRHQEWFGFSDCKLALYSVPDFGGTLAGSTMQVLSLRGCGKSSYGDWGNNDSHFENLIAGLSQEEDFRKNLEWIGLSGCGMKKNDVKKILADHGFGHVEIGEYSK</sequence>
<evidence type="ECO:0000313" key="3">
    <source>
        <dbReference type="Proteomes" id="UP001295684"/>
    </source>
</evidence>
<name>A0AAD1U423_EUPCR</name>
<proteinExistence type="predicted"/>
<comment type="caution">
    <text evidence="2">The sequence shown here is derived from an EMBL/GenBank/DDBJ whole genome shotgun (WGS) entry which is preliminary data.</text>
</comment>
<accession>A0AAD1U423</accession>
<dbReference type="EMBL" id="CAMPGE010003079">
    <property type="protein sequence ID" value="CAI2361902.1"/>
    <property type="molecule type" value="Genomic_DNA"/>
</dbReference>